<protein>
    <recommendedName>
        <fullName evidence="3">Retrovirus-related Pol polyprotein from transposon TNT 1-94</fullName>
    </recommendedName>
</protein>
<dbReference type="PANTHER" id="PTHR11439:SF483">
    <property type="entry name" value="PEPTIDE SYNTHASE GLIP-LIKE, PUTATIVE (AFU_ORTHOLOGUE AFUA_3G12920)-RELATED"/>
    <property type="match status" value="1"/>
</dbReference>
<evidence type="ECO:0008006" key="3">
    <source>
        <dbReference type="Google" id="ProtNLM"/>
    </source>
</evidence>
<dbReference type="AlphaFoldDB" id="A0A151RH51"/>
<reference evidence="1" key="1">
    <citation type="journal article" date="2012" name="Nat. Biotechnol.">
        <title>Draft genome sequence of pigeonpea (Cajanus cajan), an orphan legume crop of resource-poor farmers.</title>
        <authorList>
            <person name="Varshney R.K."/>
            <person name="Chen W."/>
            <person name="Li Y."/>
            <person name="Bharti A.K."/>
            <person name="Saxena R.K."/>
            <person name="Schlueter J.A."/>
            <person name="Donoghue M.T."/>
            <person name="Azam S."/>
            <person name="Fan G."/>
            <person name="Whaley A.M."/>
            <person name="Farmer A.D."/>
            <person name="Sheridan J."/>
            <person name="Iwata A."/>
            <person name="Tuteja R."/>
            <person name="Penmetsa R.V."/>
            <person name="Wu W."/>
            <person name="Upadhyaya H.D."/>
            <person name="Yang S.P."/>
            <person name="Shah T."/>
            <person name="Saxena K.B."/>
            <person name="Michael T."/>
            <person name="McCombie W.R."/>
            <person name="Yang B."/>
            <person name="Zhang G."/>
            <person name="Yang H."/>
            <person name="Wang J."/>
            <person name="Spillane C."/>
            <person name="Cook D.R."/>
            <person name="May G.D."/>
            <person name="Xu X."/>
            <person name="Jackson S.A."/>
        </authorList>
    </citation>
    <scope>NUCLEOTIDE SEQUENCE [LARGE SCALE GENOMIC DNA]</scope>
</reference>
<evidence type="ECO:0000313" key="2">
    <source>
        <dbReference type="Proteomes" id="UP000075243"/>
    </source>
</evidence>
<gene>
    <name evidence="1" type="ORF">KK1_036782</name>
</gene>
<organism evidence="1 2">
    <name type="scientific">Cajanus cajan</name>
    <name type="common">Pigeon pea</name>
    <name type="synonym">Cajanus indicus</name>
    <dbReference type="NCBI Taxonomy" id="3821"/>
    <lineage>
        <taxon>Eukaryota</taxon>
        <taxon>Viridiplantae</taxon>
        <taxon>Streptophyta</taxon>
        <taxon>Embryophyta</taxon>
        <taxon>Tracheophyta</taxon>
        <taxon>Spermatophyta</taxon>
        <taxon>Magnoliopsida</taxon>
        <taxon>eudicotyledons</taxon>
        <taxon>Gunneridae</taxon>
        <taxon>Pentapetalae</taxon>
        <taxon>rosids</taxon>
        <taxon>fabids</taxon>
        <taxon>Fabales</taxon>
        <taxon>Fabaceae</taxon>
        <taxon>Papilionoideae</taxon>
        <taxon>50 kb inversion clade</taxon>
        <taxon>NPAAA clade</taxon>
        <taxon>indigoferoid/millettioid clade</taxon>
        <taxon>Phaseoleae</taxon>
        <taxon>Cajanus</taxon>
    </lineage>
</organism>
<dbReference type="EMBL" id="KQ483750">
    <property type="protein sequence ID" value="KYP41817.1"/>
    <property type="molecule type" value="Genomic_DNA"/>
</dbReference>
<accession>A0A151RH51</accession>
<sequence length="82" mass="9691">MIGSLLYLIVSRPNIIYNMCLCACFQFDPGVSHFKVVKHIFRYLTRITNLSLFYEKNKDFRLVGYCDVEYVGDRVERKITSE</sequence>
<dbReference type="Proteomes" id="UP000075243">
    <property type="component" value="Unassembled WGS sequence"/>
</dbReference>
<evidence type="ECO:0000313" key="1">
    <source>
        <dbReference type="EMBL" id="KYP41817.1"/>
    </source>
</evidence>
<name>A0A151RH51_CAJCA</name>
<proteinExistence type="predicted"/>
<dbReference type="Gramene" id="C.cajan_35743.t">
    <property type="protein sequence ID" value="C.cajan_35743.t.cds1"/>
    <property type="gene ID" value="C.cajan_35743"/>
</dbReference>
<dbReference type="PANTHER" id="PTHR11439">
    <property type="entry name" value="GAG-POL-RELATED RETROTRANSPOSON"/>
    <property type="match status" value="1"/>
</dbReference>
<keyword evidence="2" id="KW-1185">Reference proteome</keyword>